<name>A0AAD5N239_PARTN</name>
<gene>
    <name evidence="2" type="ORF">KIN20_016637</name>
</gene>
<organism evidence="2 3">
    <name type="scientific">Parelaphostrongylus tenuis</name>
    <name type="common">Meningeal worm</name>
    <dbReference type="NCBI Taxonomy" id="148309"/>
    <lineage>
        <taxon>Eukaryota</taxon>
        <taxon>Metazoa</taxon>
        <taxon>Ecdysozoa</taxon>
        <taxon>Nematoda</taxon>
        <taxon>Chromadorea</taxon>
        <taxon>Rhabditida</taxon>
        <taxon>Rhabditina</taxon>
        <taxon>Rhabditomorpha</taxon>
        <taxon>Strongyloidea</taxon>
        <taxon>Metastrongylidae</taxon>
        <taxon>Parelaphostrongylus</taxon>
    </lineage>
</organism>
<dbReference type="Proteomes" id="UP001196413">
    <property type="component" value="Unassembled WGS sequence"/>
</dbReference>
<feature type="transmembrane region" description="Helical" evidence="1">
    <location>
        <begin position="167"/>
        <end position="190"/>
    </location>
</feature>
<protein>
    <submittedName>
        <fullName evidence="2">Uncharacterized protein</fullName>
    </submittedName>
</protein>
<comment type="caution">
    <text evidence="2">The sequence shown here is derived from an EMBL/GenBank/DDBJ whole genome shotgun (WGS) entry which is preliminary data.</text>
</comment>
<keyword evidence="3" id="KW-1185">Reference proteome</keyword>
<evidence type="ECO:0000313" key="3">
    <source>
        <dbReference type="Proteomes" id="UP001196413"/>
    </source>
</evidence>
<evidence type="ECO:0000256" key="1">
    <source>
        <dbReference type="SAM" id="Phobius"/>
    </source>
</evidence>
<feature type="transmembrane region" description="Helical" evidence="1">
    <location>
        <begin position="128"/>
        <end position="147"/>
    </location>
</feature>
<keyword evidence="1" id="KW-0812">Transmembrane</keyword>
<reference evidence="2" key="1">
    <citation type="submission" date="2021-06" db="EMBL/GenBank/DDBJ databases">
        <title>Parelaphostrongylus tenuis whole genome reference sequence.</title>
        <authorList>
            <person name="Garwood T.J."/>
            <person name="Larsen P.A."/>
            <person name="Fountain-Jones N.M."/>
            <person name="Garbe J.R."/>
            <person name="Macchietto M.G."/>
            <person name="Kania S.A."/>
            <person name="Gerhold R.W."/>
            <person name="Richards J.E."/>
            <person name="Wolf T.M."/>
        </authorList>
    </citation>
    <scope>NUCLEOTIDE SEQUENCE</scope>
    <source>
        <strain evidence="2">MNPRO001-30</strain>
        <tissue evidence="2">Meninges</tissue>
    </source>
</reference>
<proteinExistence type="predicted"/>
<dbReference type="AlphaFoldDB" id="A0AAD5N239"/>
<evidence type="ECO:0000313" key="2">
    <source>
        <dbReference type="EMBL" id="KAJ1358249.1"/>
    </source>
</evidence>
<feature type="transmembrane region" description="Helical" evidence="1">
    <location>
        <begin position="225"/>
        <end position="243"/>
    </location>
</feature>
<keyword evidence="1" id="KW-1133">Transmembrane helix</keyword>
<feature type="transmembrane region" description="Helical" evidence="1">
    <location>
        <begin position="47"/>
        <end position="64"/>
    </location>
</feature>
<dbReference type="EMBL" id="JAHQIW010003341">
    <property type="protein sequence ID" value="KAJ1358249.1"/>
    <property type="molecule type" value="Genomic_DNA"/>
</dbReference>
<sequence length="506" mass="57235">MVSPSLEAQSPSSSLNRRIRRADTVGRLRARHDGYVWLFGQIHVKHLLLFTHIALMIISLWLMWQVGVAEFDGLPVPGLDGFSPFRSPASISIRSDTGMGVDYFFSYVSTTPSIEKPYLHVSRNVSSALGYLFFFSTIMGFMVLMAMHGACRRGILASLFRVNPAFFLIPLLFCVVTLGGGFLLCCIRSFRMQLHAISERQSDQAAAFLIFDAIRFTFIPCTLMWIVYLYYLYGCVLSFLYVYRYSWDWSSLKRDIAATSTTSWSFKDRGSSLTRSSAHAITRNDRSPSVSAEEIDISFGPEIGGWVITERNVCDKEVDHCPLAICRLESACCPFTEASSNWSSAVMIRQTLSDRFPSHTKSAQRLKVFGEQLLKMTILSLVELDCSTFTKLACTRSGWRCVHQSVVLCFIEVFCVAHKVDGSISRSWLTKPSIPPESVLTNVESSLFKEWMSSIMMLGALYINEMEHNSSSFAPRWLRIVMKCAKCVRREKTSRWMPAAIDLHSM</sequence>
<accession>A0AAD5N239</accession>
<keyword evidence="1" id="KW-0472">Membrane</keyword>